<reference evidence="2 3" key="1">
    <citation type="journal article" date="2016" name="Nat. Commun.">
        <title>Thousands of microbial genomes shed light on interconnected biogeochemical processes in an aquifer system.</title>
        <authorList>
            <person name="Anantharaman K."/>
            <person name="Brown C.T."/>
            <person name="Hug L.A."/>
            <person name="Sharon I."/>
            <person name="Castelle C.J."/>
            <person name="Probst A.J."/>
            <person name="Thomas B.C."/>
            <person name="Singh A."/>
            <person name="Wilkins M.J."/>
            <person name="Karaoz U."/>
            <person name="Brodie E.L."/>
            <person name="Williams K.H."/>
            <person name="Hubbard S.S."/>
            <person name="Banfield J.F."/>
        </authorList>
    </citation>
    <scope>NUCLEOTIDE SEQUENCE [LARGE SCALE GENOMIC DNA]</scope>
</reference>
<sequence length="330" mass="37812">MLKNLINLIEKEKLELILPKQIEDEFIRNKNSSNIYHDHILNFGEGLGVTLKTPNLLTFSQKINQIKSTVKKLNSLKERAVTDYKNRVFNPKSRINRSLNKLFSLATRPEESDTLLQKAWFRNLRGNPPRKNNASFGDAIIWETIIQNFVDEDLFLISGDGDFESDIKNGKINELLMFEWSNKTENKITLYKELGSFINEKSKNRKKLPIAQNIIKDEEILNSTYITDYPLSIGSNMGVTKNASDIGWKDVLNQTYAYTLKSYCSCCGVEADSSITNSIMFGGDKCQNCSETYSVGQTCGKCRKHFHRNMLTYNGIINNYYCNECQNVTI</sequence>
<dbReference type="AlphaFoldDB" id="A0A1F6PEL9"/>
<proteinExistence type="predicted"/>
<evidence type="ECO:0000313" key="3">
    <source>
        <dbReference type="Proteomes" id="UP000178254"/>
    </source>
</evidence>
<feature type="domain" description="DUF4935" evidence="1">
    <location>
        <begin position="2"/>
        <end position="163"/>
    </location>
</feature>
<evidence type="ECO:0000313" key="2">
    <source>
        <dbReference type="EMBL" id="OGH94606.1"/>
    </source>
</evidence>
<gene>
    <name evidence="2" type="ORF">A2538_00420</name>
</gene>
<evidence type="ECO:0000259" key="1">
    <source>
        <dbReference type="Pfam" id="PF16289"/>
    </source>
</evidence>
<comment type="caution">
    <text evidence="2">The sequence shown here is derived from an EMBL/GenBank/DDBJ whole genome shotgun (WGS) entry which is preliminary data.</text>
</comment>
<dbReference type="EMBL" id="MFRE01000007">
    <property type="protein sequence ID" value="OGH94606.1"/>
    <property type="molecule type" value="Genomic_DNA"/>
</dbReference>
<accession>A0A1F6PEL9</accession>
<organism evidence="2 3">
    <name type="scientific">Candidatus Magasanikbacteria bacterium RIFOXYD2_FULL_41_14</name>
    <dbReference type="NCBI Taxonomy" id="1798709"/>
    <lineage>
        <taxon>Bacteria</taxon>
        <taxon>Candidatus Magasanikiibacteriota</taxon>
    </lineage>
</organism>
<dbReference type="Proteomes" id="UP000178254">
    <property type="component" value="Unassembled WGS sequence"/>
</dbReference>
<protein>
    <recommendedName>
        <fullName evidence="1">DUF4935 domain-containing protein</fullName>
    </recommendedName>
</protein>
<dbReference type="InterPro" id="IPR032557">
    <property type="entry name" value="DUF4935"/>
</dbReference>
<dbReference type="Pfam" id="PF16289">
    <property type="entry name" value="PIN_12"/>
    <property type="match status" value="1"/>
</dbReference>
<name>A0A1F6PEL9_9BACT</name>